<dbReference type="InterPro" id="IPR015958">
    <property type="entry name" value="Trk1_fungi"/>
</dbReference>
<dbReference type="Pfam" id="PF02386">
    <property type="entry name" value="TrkH"/>
    <property type="match status" value="1"/>
</dbReference>
<keyword evidence="2 7" id="KW-0813">Transport</keyword>
<proteinExistence type="inferred from homology"/>
<feature type="transmembrane region" description="Helical" evidence="7">
    <location>
        <begin position="113"/>
        <end position="132"/>
    </location>
</feature>
<dbReference type="PIRSF" id="PIRSF002450">
    <property type="entry name" value="K+_transpter_TRK"/>
    <property type="match status" value="1"/>
</dbReference>
<dbReference type="InterPro" id="IPR051143">
    <property type="entry name" value="TrkH_K-transport"/>
</dbReference>
<feature type="transmembrane region" description="Helical" evidence="7">
    <location>
        <begin position="482"/>
        <end position="505"/>
    </location>
</feature>
<protein>
    <recommendedName>
        <fullName evidence="7">Potassium transport protein</fullName>
    </recommendedName>
</protein>
<feature type="transmembrane region" description="Helical" evidence="7">
    <location>
        <begin position="711"/>
        <end position="733"/>
    </location>
</feature>
<organism evidence="9 10">
    <name type="scientific">Diaporthe eres</name>
    <name type="common">Phomopsis oblonga</name>
    <dbReference type="NCBI Taxonomy" id="83184"/>
    <lineage>
        <taxon>Eukaryota</taxon>
        <taxon>Fungi</taxon>
        <taxon>Dikarya</taxon>
        <taxon>Ascomycota</taxon>
        <taxon>Pezizomycotina</taxon>
        <taxon>Sordariomycetes</taxon>
        <taxon>Sordariomycetidae</taxon>
        <taxon>Diaporthales</taxon>
        <taxon>Diaporthaceae</taxon>
        <taxon>Diaporthe</taxon>
        <taxon>Diaporthe eres species complex</taxon>
    </lineage>
</organism>
<keyword evidence="5 7" id="KW-0406">Ion transport</keyword>
<feature type="region of interest" description="Disordered" evidence="8">
    <location>
        <begin position="179"/>
        <end position="304"/>
    </location>
</feature>
<accession>A0ABR1NPY3</accession>
<feature type="transmembrane region" description="Helical" evidence="7">
    <location>
        <begin position="343"/>
        <end position="367"/>
    </location>
</feature>
<evidence type="ECO:0000256" key="5">
    <source>
        <dbReference type="ARBA" id="ARBA00023065"/>
    </source>
</evidence>
<evidence type="ECO:0000313" key="9">
    <source>
        <dbReference type="EMBL" id="KAK7710613.1"/>
    </source>
</evidence>
<comment type="caution">
    <text evidence="9">The sequence shown here is derived from an EMBL/GenBank/DDBJ whole genome shotgun (WGS) entry which is preliminary data.</text>
</comment>
<evidence type="ECO:0000256" key="3">
    <source>
        <dbReference type="ARBA" id="ARBA00022692"/>
    </source>
</evidence>
<dbReference type="EMBL" id="JAKNSF020000156">
    <property type="protein sequence ID" value="KAK7710613.1"/>
    <property type="molecule type" value="Genomic_DNA"/>
</dbReference>
<name>A0ABR1NPY3_DIAER</name>
<dbReference type="Proteomes" id="UP001430848">
    <property type="component" value="Unassembled WGS sequence"/>
</dbReference>
<evidence type="ECO:0000256" key="7">
    <source>
        <dbReference type="PIRNR" id="PIRNR002450"/>
    </source>
</evidence>
<feature type="compositionally biased region" description="Pro residues" evidence="8">
    <location>
        <begin position="237"/>
        <end position="254"/>
    </location>
</feature>
<dbReference type="PANTHER" id="PTHR31064">
    <property type="entry name" value="POTASSIUM TRANSPORT PROTEIN DDB_G0292412-RELATED"/>
    <property type="match status" value="1"/>
</dbReference>
<sequence length="802" mass="89581">MTPSGFYLSRWFGHHIRDPLDRMSRWEDFVDDHPRVAEILSIRKYLPPLNFITIHYAYFIVVCLISSVIFWRSSDPAFSISYTDSLFLVVSAMTEAGLNTVNLSQLTTWQQTMLFLLIMLGSTIWVSIWTVLARKHVFEKRFESIVRAERIRRLNRRGSSTSLSLPKLRKAISFRKAKTVPAPDKTLPATGTRALKNESSTSGPDLDRSQGDDEMPRRQRASSLPDLGSVEPSKAPLGPPQTPLEPPEAAPEPSSPGGHIVFVDTPHPQEGRNATSTGVSEAKENLPKRRNGAAKASTDQDGDHFTMQHFLRKRASGRKGQFHDLSSEEREHLGGCEYRALKILAVVVPVYFFLWQLLGCVALGAWMNRNMPDTARANGISPWWLGIFNGVSAFNNSGMSLLDANMIAFQTAYYVLITMGLMILAGNTAYPLFLRLILWTGVKLLKAITPEDSHVTLKTTLEFILKYPRRVYTNLFPSRPTWWLFFMLVWLNVVDWVAFELLNLGNSAITSIPTGPRILDGLFQALAVRSGGFYVVPISQVYIGLQILYVIMMYISVYPVVITIRHSNVYEERSLGIYSGDESTVSDSDPELAAGGPDLESHPTNGVLSLASPLMRRLSRSTAAVDIGKVFQRTFTMNGVGVPPTGHRNNKLDNFLGSGHLNGSSNPNSRISFISQQIHGQLAHDIWWLVLAVLVIATIETSHFLEDPVTFSVFNIIFEVVSAYGTVGISVGIPTDAYSFSGAWYTGSKLVLCLVMLRGRHRGLPVALDHAVRLPGEHLHRDEEEDHRIRRSMTTRRADLDE</sequence>
<feature type="compositionally biased region" description="Basic and acidic residues" evidence="8">
    <location>
        <begin position="205"/>
        <end position="217"/>
    </location>
</feature>
<gene>
    <name evidence="9" type="ORF">SLS63_012930</name>
</gene>
<keyword evidence="10" id="KW-1185">Reference proteome</keyword>
<evidence type="ECO:0000256" key="4">
    <source>
        <dbReference type="ARBA" id="ARBA00022989"/>
    </source>
</evidence>
<comment type="subcellular location">
    <subcellularLocation>
        <location evidence="1">Membrane</location>
        <topology evidence="1">Multi-pass membrane protein</topology>
    </subcellularLocation>
</comment>
<reference evidence="9 10" key="1">
    <citation type="submission" date="2024-02" db="EMBL/GenBank/DDBJ databases">
        <title>De novo assembly and annotation of 12 fungi associated with fruit tree decline syndrome in Ontario, Canada.</title>
        <authorList>
            <person name="Sulman M."/>
            <person name="Ellouze W."/>
            <person name="Ilyukhin E."/>
        </authorList>
    </citation>
    <scope>NUCLEOTIDE SEQUENCE [LARGE SCALE GENOMIC DNA]</scope>
    <source>
        <strain evidence="9 10">M169</strain>
    </source>
</reference>
<keyword evidence="6 7" id="KW-0472">Membrane</keyword>
<evidence type="ECO:0000256" key="1">
    <source>
        <dbReference type="ARBA" id="ARBA00004141"/>
    </source>
</evidence>
<feature type="transmembrane region" description="Helical" evidence="7">
    <location>
        <begin position="542"/>
        <end position="564"/>
    </location>
</feature>
<keyword evidence="7" id="KW-0630">Potassium</keyword>
<evidence type="ECO:0000256" key="8">
    <source>
        <dbReference type="SAM" id="MobiDB-lite"/>
    </source>
</evidence>
<keyword evidence="7" id="KW-0633">Potassium transport</keyword>
<dbReference type="InterPro" id="IPR003445">
    <property type="entry name" value="Cat_transpt"/>
</dbReference>
<dbReference type="PANTHER" id="PTHR31064:SF37">
    <property type="entry name" value="TRANSPORTER, PUTATIVE (EUROFUNG)-RELATED"/>
    <property type="match status" value="1"/>
</dbReference>
<feature type="transmembrane region" description="Helical" evidence="7">
    <location>
        <begin position="49"/>
        <end position="71"/>
    </location>
</feature>
<feature type="transmembrane region" description="Helical" evidence="7">
    <location>
        <begin position="686"/>
        <end position="705"/>
    </location>
</feature>
<feature type="transmembrane region" description="Helical" evidence="7">
    <location>
        <begin position="414"/>
        <end position="433"/>
    </location>
</feature>
<comment type="similarity">
    <text evidence="7">Belongs to the TrkH potassium transport family.</text>
</comment>
<evidence type="ECO:0000256" key="6">
    <source>
        <dbReference type="ARBA" id="ARBA00023136"/>
    </source>
</evidence>
<evidence type="ECO:0000256" key="2">
    <source>
        <dbReference type="ARBA" id="ARBA00022448"/>
    </source>
</evidence>
<keyword evidence="3 7" id="KW-0812">Transmembrane</keyword>
<evidence type="ECO:0000313" key="10">
    <source>
        <dbReference type="Proteomes" id="UP001430848"/>
    </source>
</evidence>
<keyword evidence="4 7" id="KW-1133">Transmembrane helix</keyword>